<dbReference type="Gramene" id="RZC47523">
    <property type="protein sequence ID" value="RZC47523"/>
    <property type="gene ID" value="C5167_040476"/>
</dbReference>
<dbReference type="Proteomes" id="UP000316621">
    <property type="component" value="Chromosome 1"/>
</dbReference>
<protein>
    <submittedName>
        <fullName evidence="1">Uncharacterized protein</fullName>
    </submittedName>
</protein>
<keyword evidence="2" id="KW-1185">Reference proteome</keyword>
<accession>A0A4Y7IF28</accession>
<dbReference type="EMBL" id="CM010715">
    <property type="protein sequence ID" value="RZC47523.1"/>
    <property type="molecule type" value="Genomic_DNA"/>
</dbReference>
<proteinExistence type="predicted"/>
<reference evidence="1 2" key="1">
    <citation type="journal article" date="2018" name="Science">
        <title>The opium poppy genome and morphinan production.</title>
        <authorList>
            <person name="Guo L."/>
            <person name="Winzer T."/>
            <person name="Yang X."/>
            <person name="Li Y."/>
            <person name="Ning Z."/>
            <person name="He Z."/>
            <person name="Teodor R."/>
            <person name="Lu Y."/>
            <person name="Bowser T.A."/>
            <person name="Graham I.A."/>
            <person name="Ye K."/>
        </authorList>
    </citation>
    <scope>NUCLEOTIDE SEQUENCE [LARGE SCALE GENOMIC DNA]</scope>
    <source>
        <strain evidence="2">cv. HN1</strain>
        <tissue evidence="1">Leaves</tissue>
    </source>
</reference>
<dbReference type="AlphaFoldDB" id="A0A4Y7IF28"/>
<organism evidence="1 2">
    <name type="scientific">Papaver somniferum</name>
    <name type="common">Opium poppy</name>
    <dbReference type="NCBI Taxonomy" id="3469"/>
    <lineage>
        <taxon>Eukaryota</taxon>
        <taxon>Viridiplantae</taxon>
        <taxon>Streptophyta</taxon>
        <taxon>Embryophyta</taxon>
        <taxon>Tracheophyta</taxon>
        <taxon>Spermatophyta</taxon>
        <taxon>Magnoliopsida</taxon>
        <taxon>Ranunculales</taxon>
        <taxon>Papaveraceae</taxon>
        <taxon>Papaveroideae</taxon>
        <taxon>Papaver</taxon>
    </lineage>
</organism>
<gene>
    <name evidence="1" type="ORF">C5167_040476</name>
</gene>
<evidence type="ECO:0000313" key="2">
    <source>
        <dbReference type="Proteomes" id="UP000316621"/>
    </source>
</evidence>
<evidence type="ECO:0000313" key="1">
    <source>
        <dbReference type="EMBL" id="RZC47523.1"/>
    </source>
</evidence>
<name>A0A4Y7IF28_PAPSO</name>
<sequence>MMPWYCKGLTTTLDYSYIHGKLDRVADEHKPGGVVGLSITLARGAEADAGIPKFVNYEVYAVDLLGFCWSDKEFVKYHLLVYEWSECILQITQTSMLSPGGR</sequence>